<dbReference type="InterPro" id="IPR043129">
    <property type="entry name" value="ATPase_NBD"/>
</dbReference>
<dbReference type="Pfam" id="PF00022">
    <property type="entry name" value="Actin"/>
    <property type="match status" value="1"/>
</dbReference>
<accession>L5LIL4</accession>
<reference evidence="2" key="1">
    <citation type="journal article" date="2013" name="Science">
        <title>Comparative analysis of bat genomes provides insight into the evolution of flight and immunity.</title>
        <authorList>
            <person name="Zhang G."/>
            <person name="Cowled C."/>
            <person name="Shi Z."/>
            <person name="Huang Z."/>
            <person name="Bishop-Lilly K.A."/>
            <person name="Fang X."/>
            <person name="Wynne J.W."/>
            <person name="Xiong Z."/>
            <person name="Baker M.L."/>
            <person name="Zhao W."/>
            <person name="Tachedjian M."/>
            <person name="Zhu Y."/>
            <person name="Zhou P."/>
            <person name="Jiang X."/>
            <person name="Ng J."/>
            <person name="Yang L."/>
            <person name="Wu L."/>
            <person name="Xiao J."/>
            <person name="Feng Y."/>
            <person name="Chen Y."/>
            <person name="Sun X."/>
            <person name="Zhang Y."/>
            <person name="Marsh G.A."/>
            <person name="Crameri G."/>
            <person name="Broder C.C."/>
            <person name="Frey K.G."/>
            <person name="Wang L.F."/>
            <person name="Wang J."/>
        </authorList>
    </citation>
    <scope>NUCLEOTIDE SEQUENCE [LARGE SCALE GENOMIC DNA]</scope>
</reference>
<dbReference type="AlphaFoldDB" id="L5LIL4"/>
<dbReference type="Gene3D" id="3.30.420.40">
    <property type="match status" value="1"/>
</dbReference>
<dbReference type="PANTHER" id="PTHR11937">
    <property type="entry name" value="ACTIN"/>
    <property type="match status" value="1"/>
</dbReference>
<dbReference type="FunFam" id="3.90.640.10:FF:000027">
    <property type="entry name" value="Actin like 8"/>
    <property type="match status" value="1"/>
</dbReference>
<dbReference type="InterPro" id="IPR004000">
    <property type="entry name" value="Actin"/>
</dbReference>
<name>L5LIL4_MYODS</name>
<dbReference type="SUPFAM" id="SSF53067">
    <property type="entry name" value="Actin-like ATPase domain"/>
    <property type="match status" value="1"/>
</dbReference>
<sequence>MLEFGGQDLSDYLVKSLFKEDSKVNKLFQLQTVDAIKMTKCFVLQNLVEALAYRQNLPSGYDDSNSYVLPDGTLLELTPMQRLAPETFFSPQMFNQERPSISQAVLDSINACNIALQPQLMTHMIACGGNTPYPGFTLRLFLQLAPHYPSCTDASFSERDWARVGLAGIGILSSWGMF</sequence>
<evidence type="ECO:0000313" key="1">
    <source>
        <dbReference type="EMBL" id="ELK25751.1"/>
    </source>
</evidence>
<proteinExistence type="predicted"/>
<organism evidence="1 2">
    <name type="scientific">Myotis davidii</name>
    <name type="common">David's myotis</name>
    <dbReference type="NCBI Taxonomy" id="225400"/>
    <lineage>
        <taxon>Eukaryota</taxon>
        <taxon>Metazoa</taxon>
        <taxon>Chordata</taxon>
        <taxon>Craniata</taxon>
        <taxon>Vertebrata</taxon>
        <taxon>Euteleostomi</taxon>
        <taxon>Mammalia</taxon>
        <taxon>Eutheria</taxon>
        <taxon>Laurasiatheria</taxon>
        <taxon>Chiroptera</taxon>
        <taxon>Yangochiroptera</taxon>
        <taxon>Vespertilionidae</taxon>
        <taxon>Myotis</taxon>
    </lineage>
</organism>
<gene>
    <name evidence="1" type="ORF">MDA_GLEAN10013928</name>
</gene>
<protein>
    <submittedName>
        <fullName evidence="1">Actin-like protein 8</fullName>
    </submittedName>
</protein>
<dbReference type="Proteomes" id="UP000010556">
    <property type="component" value="Unassembled WGS sequence"/>
</dbReference>
<keyword evidence="2" id="KW-1185">Reference proteome</keyword>
<dbReference type="EMBL" id="KB111605">
    <property type="protein sequence ID" value="ELK25751.1"/>
    <property type="molecule type" value="Genomic_DNA"/>
</dbReference>
<dbReference type="Gene3D" id="3.90.640.10">
    <property type="entry name" value="Actin, Chain A, domain 4"/>
    <property type="match status" value="1"/>
</dbReference>
<evidence type="ECO:0000313" key="2">
    <source>
        <dbReference type="Proteomes" id="UP000010556"/>
    </source>
</evidence>